<dbReference type="eggNOG" id="COG1538">
    <property type="taxonomic scope" value="Bacteria"/>
</dbReference>
<dbReference type="KEGG" id="paa:Paes_2203"/>
<evidence type="ECO:0000256" key="7">
    <source>
        <dbReference type="ARBA" id="ARBA00023237"/>
    </source>
</evidence>
<evidence type="ECO:0000256" key="1">
    <source>
        <dbReference type="ARBA" id="ARBA00004442"/>
    </source>
</evidence>
<evidence type="ECO:0000313" key="11">
    <source>
        <dbReference type="Proteomes" id="UP000002725"/>
    </source>
</evidence>
<evidence type="ECO:0000256" key="5">
    <source>
        <dbReference type="ARBA" id="ARBA00022692"/>
    </source>
</evidence>
<evidence type="ECO:0000256" key="9">
    <source>
        <dbReference type="SAM" id="SignalP"/>
    </source>
</evidence>
<dbReference type="PANTHER" id="PTHR30026:SF20">
    <property type="entry name" value="OUTER MEMBRANE PROTEIN TOLC"/>
    <property type="match status" value="1"/>
</dbReference>
<dbReference type="Pfam" id="PF02321">
    <property type="entry name" value="OEP"/>
    <property type="match status" value="2"/>
</dbReference>
<comment type="subcellular location">
    <subcellularLocation>
        <location evidence="1">Cell outer membrane</location>
    </subcellularLocation>
</comment>
<dbReference type="GO" id="GO:1990281">
    <property type="term" value="C:efflux pump complex"/>
    <property type="evidence" value="ECO:0007669"/>
    <property type="project" value="TreeGrafter"/>
</dbReference>
<keyword evidence="6" id="KW-0472">Membrane</keyword>
<dbReference type="GO" id="GO:0015288">
    <property type="term" value="F:porin activity"/>
    <property type="evidence" value="ECO:0007669"/>
    <property type="project" value="TreeGrafter"/>
</dbReference>
<gene>
    <name evidence="10" type="ordered locus">Paes_2203</name>
</gene>
<keyword evidence="9" id="KW-0732">Signal</keyword>
<sequence length="441" mass="48840">MTKPLMLLMLSVLCGLGSASAESLDLRGAWEQARSYDARLRVAEAEYAMQQEEIAKARAALRPNIQAQSSRGRNSTRSSSLAGTSYYNTESSSITLKQSLFNLGSAASYKQAKAIAAKSGEILRNESNDLMVRTVEAYFNVLYAEEGVEVSRARVAAAAERLKQARRALKNGLGTVTAVDEAEARYDSVVADEIEARNSDEFNRRELERLTGIYARELRPLSAGLLPLDDPDPVDVDVWLALAMEKSPEIGAAEEGMNIARRELEKNRGAAYPSLDLVAGRSYSVSETSYTIDRAYDTYSLMLQLKVPMYTGGYISASVRQARVGCVKAEEEFSWYERQVVADIRRYYHAVLNAVLQVRAYEKAVISRETACRSTKKGVQAGLSTRVDVLESRVKLLTSRQDLAKARYQYIINLLMLKKASGLVSESDIDEIQSWLKSGEA</sequence>
<organism evidence="10 11">
    <name type="scientific">Prosthecochloris aestuarii (strain DSM 271 / SK 413)</name>
    <dbReference type="NCBI Taxonomy" id="290512"/>
    <lineage>
        <taxon>Bacteria</taxon>
        <taxon>Pseudomonadati</taxon>
        <taxon>Chlorobiota</taxon>
        <taxon>Chlorobiia</taxon>
        <taxon>Chlorobiales</taxon>
        <taxon>Chlorobiaceae</taxon>
        <taxon>Prosthecochloris</taxon>
    </lineage>
</organism>
<dbReference type="GO" id="GO:0015562">
    <property type="term" value="F:efflux transmembrane transporter activity"/>
    <property type="evidence" value="ECO:0007669"/>
    <property type="project" value="InterPro"/>
</dbReference>
<keyword evidence="3" id="KW-0813">Transport</keyword>
<keyword evidence="7" id="KW-0998">Cell outer membrane</keyword>
<dbReference type="RefSeq" id="WP_012506735.1">
    <property type="nucleotide sequence ID" value="NC_011059.1"/>
</dbReference>
<feature type="chain" id="PRO_5002825776" evidence="9">
    <location>
        <begin position="22"/>
        <end position="441"/>
    </location>
</feature>
<reference evidence="10" key="1">
    <citation type="submission" date="2008-06" db="EMBL/GenBank/DDBJ databases">
        <title>Complete sequence of chromosome of Prosthecochloris aestuarii DSM 271.</title>
        <authorList>
            <consortium name="US DOE Joint Genome Institute"/>
            <person name="Lucas S."/>
            <person name="Copeland A."/>
            <person name="Lapidus A."/>
            <person name="Glavina del Rio T."/>
            <person name="Dalin E."/>
            <person name="Tice H."/>
            <person name="Bruce D."/>
            <person name="Goodwin L."/>
            <person name="Pitluck S."/>
            <person name="Schmutz J."/>
            <person name="Larimer F."/>
            <person name="Land M."/>
            <person name="Hauser L."/>
            <person name="Kyrpides N."/>
            <person name="Anderson I."/>
            <person name="Liu Z."/>
            <person name="Li T."/>
            <person name="Zhao F."/>
            <person name="Overmann J."/>
            <person name="Bryant D.A."/>
            <person name="Richardson P."/>
        </authorList>
    </citation>
    <scope>NUCLEOTIDE SEQUENCE [LARGE SCALE GENOMIC DNA]</scope>
    <source>
        <strain evidence="10">DSM 271</strain>
    </source>
</reference>
<evidence type="ECO:0000256" key="4">
    <source>
        <dbReference type="ARBA" id="ARBA00022452"/>
    </source>
</evidence>
<dbReference type="InterPro" id="IPR003423">
    <property type="entry name" value="OMP_efflux"/>
</dbReference>
<evidence type="ECO:0000256" key="8">
    <source>
        <dbReference type="SAM" id="Coils"/>
    </source>
</evidence>
<dbReference type="NCBIfam" id="TIGR01844">
    <property type="entry name" value="type_I_sec_TolC"/>
    <property type="match status" value="1"/>
</dbReference>
<proteinExistence type="inferred from homology"/>
<keyword evidence="8" id="KW-0175">Coiled coil</keyword>
<dbReference type="GO" id="GO:0009279">
    <property type="term" value="C:cell outer membrane"/>
    <property type="evidence" value="ECO:0007669"/>
    <property type="project" value="UniProtKB-SubCell"/>
</dbReference>
<keyword evidence="4" id="KW-1134">Transmembrane beta strand</keyword>
<dbReference type="Proteomes" id="UP000002725">
    <property type="component" value="Chromosome"/>
</dbReference>
<dbReference type="InterPro" id="IPR010130">
    <property type="entry name" value="T1SS_OMP_TolC"/>
</dbReference>
<accession>B4S6A3</accession>
<evidence type="ECO:0000256" key="3">
    <source>
        <dbReference type="ARBA" id="ARBA00022448"/>
    </source>
</evidence>
<comment type="similarity">
    <text evidence="2">Belongs to the outer membrane factor (OMF) (TC 1.B.17) family.</text>
</comment>
<evidence type="ECO:0000256" key="6">
    <source>
        <dbReference type="ARBA" id="ARBA00023136"/>
    </source>
</evidence>
<dbReference type="SUPFAM" id="SSF56954">
    <property type="entry name" value="Outer membrane efflux proteins (OEP)"/>
    <property type="match status" value="1"/>
</dbReference>
<dbReference type="PANTHER" id="PTHR30026">
    <property type="entry name" value="OUTER MEMBRANE PROTEIN TOLC"/>
    <property type="match status" value="1"/>
</dbReference>
<evidence type="ECO:0000256" key="2">
    <source>
        <dbReference type="ARBA" id="ARBA00007613"/>
    </source>
</evidence>
<dbReference type="HOGENOM" id="CLU_012817_0_2_10"/>
<keyword evidence="5" id="KW-0812">Transmembrane</keyword>
<feature type="coiled-coil region" evidence="8">
    <location>
        <begin position="33"/>
        <end position="60"/>
    </location>
</feature>
<keyword evidence="11" id="KW-1185">Reference proteome</keyword>
<evidence type="ECO:0000313" key="10">
    <source>
        <dbReference type="EMBL" id="ACF47205.1"/>
    </source>
</evidence>
<dbReference type="InterPro" id="IPR051906">
    <property type="entry name" value="TolC-like"/>
</dbReference>
<feature type="signal peptide" evidence="9">
    <location>
        <begin position="1"/>
        <end position="21"/>
    </location>
</feature>
<protein>
    <submittedName>
        <fullName evidence="10">Type I secretion outer membrane protein, TolC family</fullName>
    </submittedName>
</protein>
<dbReference type="EMBL" id="CP001108">
    <property type="protein sequence ID" value="ACF47205.1"/>
    <property type="molecule type" value="Genomic_DNA"/>
</dbReference>
<dbReference type="STRING" id="290512.Paes_2203"/>
<name>B4S6A3_PROA2</name>
<dbReference type="AlphaFoldDB" id="B4S6A3"/>
<dbReference type="Gene3D" id="1.20.1600.10">
    <property type="entry name" value="Outer membrane efflux proteins (OEP)"/>
    <property type="match status" value="1"/>
</dbReference>